<reference evidence="5 6" key="1">
    <citation type="submission" date="2017-08" db="EMBL/GenBank/DDBJ databases">
        <title>Infants hospitalized years apart are colonized by the same room-sourced microbial strains.</title>
        <authorList>
            <person name="Brooks B."/>
            <person name="Olm M.R."/>
            <person name="Firek B.A."/>
            <person name="Baker R."/>
            <person name="Thomas B.C."/>
            <person name="Morowitz M.J."/>
            <person name="Banfield J.F."/>
        </authorList>
    </citation>
    <scope>NUCLEOTIDE SEQUENCE [LARGE SCALE GENOMIC DNA]</scope>
    <source>
        <strain evidence="5">S2_018_000_R2_101</strain>
    </source>
</reference>
<name>A0A2W5A6I8_9SPHN</name>
<accession>A0A2W5A6I8</accession>
<dbReference type="SMART" id="SM00028">
    <property type="entry name" value="TPR"/>
    <property type="match status" value="4"/>
</dbReference>
<keyword evidence="1" id="KW-0677">Repeat</keyword>
<dbReference type="Pfam" id="PF13469">
    <property type="entry name" value="Sulfotransfer_3"/>
    <property type="match status" value="1"/>
</dbReference>
<dbReference type="InterPro" id="IPR051012">
    <property type="entry name" value="CellSynth/LPSAsmb/PSIAsmb"/>
</dbReference>
<evidence type="ECO:0000256" key="4">
    <source>
        <dbReference type="SAM" id="MobiDB-lite"/>
    </source>
</evidence>
<organism evidence="5 6">
    <name type="scientific">Sphingomonas sanxanigenens</name>
    <dbReference type="NCBI Taxonomy" id="397260"/>
    <lineage>
        <taxon>Bacteria</taxon>
        <taxon>Pseudomonadati</taxon>
        <taxon>Pseudomonadota</taxon>
        <taxon>Alphaproteobacteria</taxon>
        <taxon>Sphingomonadales</taxon>
        <taxon>Sphingomonadaceae</taxon>
        <taxon>Sphingomonas</taxon>
    </lineage>
</organism>
<sequence>MAPLPPVNHLGDPGAVDSEGGASLDRQMTSRPASFSPFDNAMAMGIAHLRARRMAEASTAFMSATRLMPGNSFAWRALGDTRHAMGDARGGGAAHLRALQATASDPQSIAIAEALLGNRLAEAEKLVRERLKAAPTDIGAIRVLGDIATRTGKYRDALRMFGRALELAPDYEPARQNKAIVHYRLDDLDEALGEVERLLSANPRHPGYRNLKASILDRTGDYDGAVAIYRAMIADDADDPHVWLTLGHALKTLGDMAGCIEAYRRAIALRPTMGEPYWNLSNLKTFRFSGDELAAMRALLDRQDIGLDDRFHIGFALGKAAEDARDYEASFAHYAESNRLRRASIHHDRDELARQIERAERIFTPQFLAERAGLGCPAPDPIFIVGMPRSGSTLVEQILASHPLIEGTMELTDMQRIIREIGGGKMRADQSTYPEVLLDLPPERFAALGRDYLDRTRVQRKTDKPYFIDKLPFNFLATGLIRLILPNAKVIDVRRHPLSCGFSLFKQHFARGQSYAYDLGDIGAFYADYVRMMALWDRLMPGFVHRVVYERLVDDLEGETRALLDYLGLPFDEACLRFHENRRSVRTPSAEQVRQPIFRDGAEQWKHYAGWLGPLEEALGDVLTSYPAAPAS</sequence>
<comment type="caution">
    <text evidence="5">The sequence shown here is derived from an EMBL/GenBank/DDBJ whole genome shotgun (WGS) entry which is preliminary data.</text>
</comment>
<feature type="region of interest" description="Disordered" evidence="4">
    <location>
        <begin position="1"/>
        <end position="35"/>
    </location>
</feature>
<keyword evidence="2 3" id="KW-0802">TPR repeat</keyword>
<gene>
    <name evidence="5" type="ORF">DI623_08160</name>
</gene>
<dbReference type="SUPFAM" id="SSF52540">
    <property type="entry name" value="P-loop containing nucleoside triphosphate hydrolases"/>
    <property type="match status" value="1"/>
</dbReference>
<dbReference type="InterPro" id="IPR011990">
    <property type="entry name" value="TPR-like_helical_dom_sf"/>
</dbReference>
<protein>
    <submittedName>
        <fullName evidence="5">Uncharacterized protein</fullName>
    </submittedName>
</protein>
<dbReference type="PANTHER" id="PTHR45586:SF1">
    <property type="entry name" value="LIPOPOLYSACCHARIDE ASSEMBLY PROTEIN B"/>
    <property type="match status" value="1"/>
</dbReference>
<evidence type="ECO:0000256" key="3">
    <source>
        <dbReference type="PROSITE-ProRule" id="PRU00339"/>
    </source>
</evidence>
<evidence type="ECO:0000313" key="6">
    <source>
        <dbReference type="Proteomes" id="UP000249066"/>
    </source>
</evidence>
<dbReference type="AlphaFoldDB" id="A0A2W5A6I8"/>
<dbReference type="EMBL" id="QFNN01000038">
    <property type="protein sequence ID" value="PZO90033.1"/>
    <property type="molecule type" value="Genomic_DNA"/>
</dbReference>
<dbReference type="Gene3D" id="3.40.50.300">
    <property type="entry name" value="P-loop containing nucleotide triphosphate hydrolases"/>
    <property type="match status" value="1"/>
</dbReference>
<dbReference type="Proteomes" id="UP000249066">
    <property type="component" value="Unassembled WGS sequence"/>
</dbReference>
<evidence type="ECO:0000313" key="5">
    <source>
        <dbReference type="EMBL" id="PZO90033.1"/>
    </source>
</evidence>
<feature type="repeat" description="TPR" evidence="3">
    <location>
        <begin position="138"/>
        <end position="171"/>
    </location>
</feature>
<dbReference type="InterPro" id="IPR019734">
    <property type="entry name" value="TPR_rpt"/>
</dbReference>
<evidence type="ECO:0000256" key="1">
    <source>
        <dbReference type="ARBA" id="ARBA00022737"/>
    </source>
</evidence>
<dbReference type="Pfam" id="PF14559">
    <property type="entry name" value="TPR_19"/>
    <property type="match status" value="2"/>
</dbReference>
<dbReference type="PROSITE" id="PS50005">
    <property type="entry name" value="TPR"/>
    <property type="match status" value="2"/>
</dbReference>
<dbReference type="InterPro" id="IPR027417">
    <property type="entry name" value="P-loop_NTPase"/>
</dbReference>
<dbReference type="PANTHER" id="PTHR45586">
    <property type="entry name" value="TPR REPEAT-CONTAINING PROTEIN PA4667"/>
    <property type="match status" value="1"/>
</dbReference>
<evidence type="ECO:0000256" key="2">
    <source>
        <dbReference type="ARBA" id="ARBA00022803"/>
    </source>
</evidence>
<dbReference type="SUPFAM" id="SSF48452">
    <property type="entry name" value="TPR-like"/>
    <property type="match status" value="2"/>
</dbReference>
<proteinExistence type="predicted"/>
<feature type="repeat" description="TPR" evidence="3">
    <location>
        <begin position="240"/>
        <end position="273"/>
    </location>
</feature>
<dbReference type="Gene3D" id="1.25.40.10">
    <property type="entry name" value="Tetratricopeptide repeat domain"/>
    <property type="match status" value="3"/>
</dbReference>